<evidence type="ECO:0000313" key="5">
    <source>
        <dbReference type="Proteomes" id="UP001516588"/>
    </source>
</evidence>
<evidence type="ECO:0000256" key="2">
    <source>
        <dbReference type="SAM" id="Coils"/>
    </source>
</evidence>
<dbReference type="Proteomes" id="UP001516588">
    <property type="component" value="Unassembled WGS sequence"/>
</dbReference>
<evidence type="ECO:0000256" key="1">
    <source>
        <dbReference type="ARBA" id="ARBA00022801"/>
    </source>
</evidence>
<dbReference type="SUPFAM" id="SSF52980">
    <property type="entry name" value="Restriction endonuclease-like"/>
    <property type="match status" value="1"/>
</dbReference>
<dbReference type="Pfam" id="PF09588">
    <property type="entry name" value="YqaJ"/>
    <property type="match status" value="1"/>
</dbReference>
<dbReference type="Gene3D" id="3.90.320.10">
    <property type="match status" value="1"/>
</dbReference>
<evidence type="ECO:0000259" key="3">
    <source>
        <dbReference type="Pfam" id="PF09588"/>
    </source>
</evidence>
<keyword evidence="2" id="KW-0175">Coiled coil</keyword>
<dbReference type="RefSeq" id="WP_226384966.1">
    <property type="nucleotide sequence ID" value="NZ_JADCKA010000003.1"/>
</dbReference>
<dbReference type="InterPro" id="IPR011604">
    <property type="entry name" value="PDDEXK-like_dom_sf"/>
</dbReference>
<name>A0ABR9QWP4_9FIRM</name>
<dbReference type="InterPro" id="IPR019080">
    <property type="entry name" value="YqaJ_viral_recombinase"/>
</dbReference>
<keyword evidence="1" id="KW-0378">Hydrolase</keyword>
<organism evidence="4 5">
    <name type="scientific">Gallibacter intestinalis</name>
    <dbReference type="NCBI Taxonomy" id="2779356"/>
    <lineage>
        <taxon>Bacteria</taxon>
        <taxon>Bacillati</taxon>
        <taxon>Bacillota</taxon>
        <taxon>Clostridia</taxon>
        <taxon>Eubacteriales</taxon>
        <taxon>Eubacteriaceae</taxon>
        <taxon>Gallibacter</taxon>
    </lineage>
</organism>
<feature type="domain" description="YqaJ viral recombinase" evidence="3">
    <location>
        <begin position="6"/>
        <end position="102"/>
    </location>
</feature>
<keyword evidence="5" id="KW-1185">Reference proteome</keyword>
<feature type="coiled-coil region" evidence="2">
    <location>
        <begin position="209"/>
        <end position="236"/>
    </location>
</feature>
<reference evidence="4 5" key="1">
    <citation type="submission" date="2020-10" db="EMBL/GenBank/DDBJ databases">
        <title>ChiBAC.</title>
        <authorList>
            <person name="Zenner C."/>
            <person name="Hitch T.C.A."/>
            <person name="Clavel T."/>
        </authorList>
    </citation>
    <scope>NUCLEOTIDE SEQUENCE [LARGE SCALE GENOMIC DNA]</scope>
    <source>
        <strain evidence="4 5">DSM 108706</strain>
    </source>
</reference>
<sequence length="306" mass="35593">MQDVTKDRDKYIGGSDIPIIMGLSPFKTRFELAQEKAGIREDDFNGNEYTEYGNYIEPIIRQYINEKYGYNFVEDKIINGNIRYHADGRDAGRSTTLEVKSTSQIHTDLTGYKKYTVQLAFGMDQFKDKHGLLAVYDRPDDFSEEFDPKRLQIFNIEREDVDEMLLLEIDPAVTNFVKDIEKLKENPFMTEEDLQPHDITRWFDRVTALEGQMLAFKDLEKQYKDAKENLKKAMEDHCIKKWTTNNGTQITLVPDGKDTTIEVFDEKTFVAENPEMAEKYMIEKTKKGRTGYVRITPPKDRLNTAG</sequence>
<accession>A0ABR9QWP4</accession>
<protein>
    <submittedName>
        <fullName evidence="4">YqaJ viral recombinase family protein</fullName>
    </submittedName>
</protein>
<comment type="caution">
    <text evidence="4">The sequence shown here is derived from an EMBL/GenBank/DDBJ whole genome shotgun (WGS) entry which is preliminary data.</text>
</comment>
<dbReference type="EMBL" id="JADCKA010000003">
    <property type="protein sequence ID" value="MBE5035300.1"/>
    <property type="molecule type" value="Genomic_DNA"/>
</dbReference>
<proteinExistence type="predicted"/>
<dbReference type="InterPro" id="IPR011335">
    <property type="entry name" value="Restrct_endonuc-II-like"/>
</dbReference>
<gene>
    <name evidence="4" type="ORF">INF20_03275</name>
</gene>
<evidence type="ECO:0000313" key="4">
    <source>
        <dbReference type="EMBL" id="MBE5035300.1"/>
    </source>
</evidence>